<dbReference type="Gene3D" id="2.40.50.100">
    <property type="match status" value="1"/>
</dbReference>
<dbReference type="InterPro" id="IPR011053">
    <property type="entry name" value="Single_hybrid_motif"/>
</dbReference>
<dbReference type="Pfam" id="PF00364">
    <property type="entry name" value="Biotin_lipoyl"/>
    <property type="match status" value="1"/>
</dbReference>
<dbReference type="InterPro" id="IPR011764">
    <property type="entry name" value="Biotin_carboxylation_dom"/>
</dbReference>
<sequence>MIRRLMIANRGEIAVRIIRTARAMGIETVAVYSEADRGALHARVADRAVCIGAAPAAQSYLNIEAVMKAAVDTGADAIHPGYGFLSENAAFAKAVEDAGLIFVGPTADVIEKMGDKREARLIAAAAGVPCVPGYDGDDRSDERLKAEAGRISFPLMIKATAGGGGRGLRRVAHLDDFDAALASARREAGAAFGSVDVLLERVIAPARHVEVQVFGDAHGNVVHLGERDCSAQRRHQKVVEEAPCSTISTETRARLHTAAVDLAKAVGYRGAGTVEFLVGSKGDIFFLEMNTRLQVEHPVTEAVTGLDLVALQLRVAAGEALGLSQEDITFTGHAIEARLYAEDPSAGFLPQTGQLERFDLAAFSGRVDSGFEGGASVSPFYDPMLAKVIAHGVTRADAIRKLAAMLRASVIAGVTTNKAYLLDILASDTFTGATHHTGTLDENPYKPEVCGEAEAAYAAALRLYAALEAVPMRSLAGWRTLHHVPERRTMEMDSKRYPFTLASMRANGGWRIVVTGTEAQHDFEIGGLRGAAISGDTIWIDTPAGHVVARDVTLAPPEKTSKAGNGRLTAPMDGQVVAVAVKAGDRVKAGDLVCTIEAMKMEHSVKADRDGTIAELIAVPGTQVKGRALLARIESEGD</sequence>
<dbReference type="InterPro" id="IPR005482">
    <property type="entry name" value="Biotin_COase_C"/>
</dbReference>
<organism evidence="11 12">
    <name type="scientific">Gimibacter soli</name>
    <dbReference type="NCBI Taxonomy" id="3024400"/>
    <lineage>
        <taxon>Bacteria</taxon>
        <taxon>Pseudomonadati</taxon>
        <taxon>Pseudomonadota</taxon>
        <taxon>Alphaproteobacteria</taxon>
        <taxon>Kordiimonadales</taxon>
        <taxon>Temperatibacteraceae</taxon>
        <taxon>Gimibacter</taxon>
    </lineage>
</organism>
<keyword evidence="6" id="KW-0092">Biotin</keyword>
<evidence type="ECO:0000259" key="9">
    <source>
        <dbReference type="PROSITE" id="PS50975"/>
    </source>
</evidence>
<protein>
    <submittedName>
        <fullName evidence="11">Biotin carboxylase N-terminal domain-containing protein</fullName>
    </submittedName>
</protein>
<evidence type="ECO:0000259" key="8">
    <source>
        <dbReference type="PROSITE" id="PS50968"/>
    </source>
</evidence>
<dbReference type="EMBL" id="CP116805">
    <property type="protein sequence ID" value="WCL54126.1"/>
    <property type="molecule type" value="Genomic_DNA"/>
</dbReference>
<dbReference type="SUPFAM" id="SSF52440">
    <property type="entry name" value="PreATP-grasp domain"/>
    <property type="match status" value="1"/>
</dbReference>
<evidence type="ECO:0000256" key="5">
    <source>
        <dbReference type="ARBA" id="ARBA00022946"/>
    </source>
</evidence>
<comment type="cofactor">
    <cofactor evidence="1">
        <name>biotin</name>
        <dbReference type="ChEBI" id="CHEBI:57586"/>
    </cofactor>
</comment>
<keyword evidence="3 7" id="KW-0547">Nucleotide-binding</keyword>
<evidence type="ECO:0000256" key="1">
    <source>
        <dbReference type="ARBA" id="ARBA00001953"/>
    </source>
</evidence>
<evidence type="ECO:0000256" key="7">
    <source>
        <dbReference type="PROSITE-ProRule" id="PRU00409"/>
    </source>
</evidence>
<keyword evidence="5" id="KW-0809">Transit peptide</keyword>
<dbReference type="SUPFAM" id="SSF51246">
    <property type="entry name" value="Rudiment single hybrid motif"/>
    <property type="match status" value="1"/>
</dbReference>
<keyword evidence="12" id="KW-1185">Reference proteome</keyword>
<evidence type="ECO:0000256" key="3">
    <source>
        <dbReference type="ARBA" id="ARBA00022741"/>
    </source>
</evidence>
<evidence type="ECO:0000256" key="4">
    <source>
        <dbReference type="ARBA" id="ARBA00022840"/>
    </source>
</evidence>
<dbReference type="SMART" id="SM00878">
    <property type="entry name" value="Biotin_carb_C"/>
    <property type="match status" value="1"/>
</dbReference>
<feature type="domain" description="ATP-grasp" evidence="9">
    <location>
        <begin position="120"/>
        <end position="317"/>
    </location>
</feature>
<dbReference type="PROSITE" id="PS00188">
    <property type="entry name" value="BIOTIN"/>
    <property type="match status" value="1"/>
</dbReference>
<keyword evidence="4 7" id="KW-0067">ATP-binding</keyword>
<dbReference type="FunFam" id="3.40.50.20:FF:000010">
    <property type="entry name" value="Propionyl-CoA carboxylase subunit alpha"/>
    <property type="match status" value="1"/>
</dbReference>
<dbReference type="CDD" id="cd06850">
    <property type="entry name" value="biotinyl_domain"/>
    <property type="match status" value="1"/>
</dbReference>
<dbReference type="PROSITE" id="PS50968">
    <property type="entry name" value="BIOTINYL_LIPOYL"/>
    <property type="match status" value="1"/>
</dbReference>
<dbReference type="InterPro" id="IPR001882">
    <property type="entry name" value="Biotin_BS"/>
</dbReference>
<dbReference type="FunFam" id="3.30.470.20:FF:000028">
    <property type="entry name" value="Methylcrotonoyl-CoA carboxylase subunit alpha, mitochondrial"/>
    <property type="match status" value="1"/>
</dbReference>
<dbReference type="AlphaFoldDB" id="A0AAE9XRX7"/>
<dbReference type="InterPro" id="IPR005481">
    <property type="entry name" value="BC-like_N"/>
</dbReference>
<keyword evidence="2" id="KW-0436">Ligase</keyword>
<dbReference type="SUPFAM" id="SSF51230">
    <property type="entry name" value="Single hybrid motif"/>
    <property type="match status" value="1"/>
</dbReference>
<feature type="domain" description="Biotin carboxylation" evidence="10">
    <location>
        <begin position="1"/>
        <end position="445"/>
    </location>
</feature>
<dbReference type="Pfam" id="PF02785">
    <property type="entry name" value="Biotin_carb_C"/>
    <property type="match status" value="1"/>
</dbReference>
<dbReference type="GO" id="GO:0005524">
    <property type="term" value="F:ATP binding"/>
    <property type="evidence" value="ECO:0007669"/>
    <property type="project" value="UniProtKB-UniRule"/>
</dbReference>
<dbReference type="GO" id="GO:0046872">
    <property type="term" value="F:metal ion binding"/>
    <property type="evidence" value="ECO:0007669"/>
    <property type="project" value="InterPro"/>
</dbReference>
<dbReference type="KEGG" id="gso:PH603_16430"/>
<dbReference type="InterPro" id="IPR050856">
    <property type="entry name" value="Biotin_carboxylase_complex"/>
</dbReference>
<accession>A0AAE9XRX7</accession>
<dbReference type="InterPro" id="IPR016185">
    <property type="entry name" value="PreATP-grasp_dom_sf"/>
</dbReference>
<dbReference type="PROSITE" id="PS50979">
    <property type="entry name" value="BC"/>
    <property type="match status" value="1"/>
</dbReference>
<dbReference type="Gene3D" id="3.30.470.20">
    <property type="entry name" value="ATP-grasp fold, B domain"/>
    <property type="match status" value="1"/>
</dbReference>
<dbReference type="PROSITE" id="PS00867">
    <property type="entry name" value="CPSASE_2"/>
    <property type="match status" value="1"/>
</dbReference>
<evidence type="ECO:0000313" key="12">
    <source>
        <dbReference type="Proteomes" id="UP001217500"/>
    </source>
</evidence>
<dbReference type="PROSITE" id="PS50975">
    <property type="entry name" value="ATP_GRASP"/>
    <property type="match status" value="1"/>
</dbReference>
<dbReference type="PANTHER" id="PTHR18866">
    <property type="entry name" value="CARBOXYLASE:PYRUVATE/ACETYL-COA/PROPIONYL-COA CARBOXYLASE"/>
    <property type="match status" value="1"/>
</dbReference>
<feature type="domain" description="Lipoyl-binding" evidence="8">
    <location>
        <begin position="558"/>
        <end position="634"/>
    </location>
</feature>
<dbReference type="SUPFAM" id="SSF56059">
    <property type="entry name" value="Glutathione synthetase ATP-binding domain-like"/>
    <property type="match status" value="1"/>
</dbReference>
<dbReference type="Pfam" id="PF02786">
    <property type="entry name" value="CPSase_L_D2"/>
    <property type="match status" value="1"/>
</dbReference>
<evidence type="ECO:0000256" key="6">
    <source>
        <dbReference type="ARBA" id="ARBA00023267"/>
    </source>
</evidence>
<proteinExistence type="predicted"/>
<dbReference type="RefSeq" id="WP_289503845.1">
    <property type="nucleotide sequence ID" value="NZ_CP116805.1"/>
</dbReference>
<dbReference type="InterPro" id="IPR000089">
    <property type="entry name" value="Biotin_lipoyl"/>
</dbReference>
<evidence type="ECO:0000313" key="11">
    <source>
        <dbReference type="EMBL" id="WCL54126.1"/>
    </source>
</evidence>
<dbReference type="FunFam" id="3.30.1490.20:FF:000003">
    <property type="entry name" value="acetyl-CoA carboxylase isoform X1"/>
    <property type="match status" value="1"/>
</dbReference>
<dbReference type="InterPro" id="IPR011054">
    <property type="entry name" value="Rudment_hybrid_motif"/>
</dbReference>
<evidence type="ECO:0000259" key="10">
    <source>
        <dbReference type="PROSITE" id="PS50979"/>
    </source>
</evidence>
<dbReference type="InterPro" id="IPR011761">
    <property type="entry name" value="ATP-grasp"/>
</dbReference>
<name>A0AAE9XRX7_9PROT</name>
<dbReference type="PANTHER" id="PTHR18866:SF33">
    <property type="entry name" value="METHYLCROTONOYL-COA CARBOXYLASE SUBUNIT ALPHA, MITOCHONDRIAL-RELATED"/>
    <property type="match status" value="1"/>
</dbReference>
<dbReference type="Proteomes" id="UP001217500">
    <property type="component" value="Chromosome"/>
</dbReference>
<dbReference type="FunFam" id="2.40.50.100:FF:000003">
    <property type="entry name" value="Acetyl-CoA carboxylase biotin carboxyl carrier protein"/>
    <property type="match status" value="1"/>
</dbReference>
<reference evidence="11" key="1">
    <citation type="submission" date="2023-01" db="EMBL/GenBank/DDBJ databases">
        <title>The genome sequence of Kordiimonadaceae bacterium 6D33.</title>
        <authorList>
            <person name="Liu Y."/>
        </authorList>
    </citation>
    <scope>NUCLEOTIDE SEQUENCE</scope>
    <source>
        <strain evidence="11">6D33</strain>
    </source>
</reference>
<dbReference type="Pfam" id="PF00289">
    <property type="entry name" value="Biotin_carb_N"/>
    <property type="match status" value="1"/>
</dbReference>
<dbReference type="GO" id="GO:0016874">
    <property type="term" value="F:ligase activity"/>
    <property type="evidence" value="ECO:0007669"/>
    <property type="project" value="UniProtKB-KW"/>
</dbReference>
<dbReference type="PROSITE" id="PS00866">
    <property type="entry name" value="CPSASE_1"/>
    <property type="match status" value="1"/>
</dbReference>
<dbReference type="InterPro" id="IPR005479">
    <property type="entry name" value="CPAse_ATP-bd"/>
</dbReference>
<gene>
    <name evidence="11" type="ORF">PH603_16430</name>
</gene>
<evidence type="ECO:0000256" key="2">
    <source>
        <dbReference type="ARBA" id="ARBA00022598"/>
    </source>
</evidence>